<dbReference type="Pfam" id="PF00534">
    <property type="entry name" value="Glycos_transf_1"/>
    <property type="match status" value="1"/>
</dbReference>
<dbReference type="SUPFAM" id="SSF53756">
    <property type="entry name" value="UDP-Glycosyltransferase/glycogen phosphorylase"/>
    <property type="match status" value="1"/>
</dbReference>
<dbReference type="EMBL" id="JAIUJS010000005">
    <property type="protein sequence ID" value="MCA0153716.1"/>
    <property type="molecule type" value="Genomic_DNA"/>
</dbReference>
<feature type="domain" description="Glycosyl transferase family 1" evidence="1">
    <location>
        <begin position="199"/>
        <end position="348"/>
    </location>
</feature>
<evidence type="ECO:0000313" key="2">
    <source>
        <dbReference type="EMBL" id="MCA0153716.1"/>
    </source>
</evidence>
<dbReference type="PANTHER" id="PTHR12526:SF638">
    <property type="entry name" value="SPORE COAT PROTEIN SA"/>
    <property type="match status" value="1"/>
</dbReference>
<keyword evidence="3" id="KW-1185">Reference proteome</keyword>
<dbReference type="RefSeq" id="WP_224478677.1">
    <property type="nucleotide sequence ID" value="NZ_JAIUJS010000005.1"/>
</dbReference>
<dbReference type="InterPro" id="IPR001296">
    <property type="entry name" value="Glyco_trans_1"/>
</dbReference>
<gene>
    <name evidence="2" type="ORF">LBV24_10850</name>
</gene>
<evidence type="ECO:0000259" key="1">
    <source>
        <dbReference type="Pfam" id="PF00534"/>
    </source>
</evidence>
<proteinExistence type="predicted"/>
<name>A0ABS7Y1B6_9FLAO</name>
<protein>
    <submittedName>
        <fullName evidence="2">Glycosyltransferase</fullName>
    </submittedName>
</protein>
<accession>A0ABS7Y1B6</accession>
<comment type="caution">
    <text evidence="2">The sequence shown here is derived from an EMBL/GenBank/DDBJ whole genome shotgun (WGS) entry which is preliminary data.</text>
</comment>
<organism evidence="2 3">
    <name type="scientific">Winogradskyella vincentii</name>
    <dbReference type="NCBI Taxonomy" id="2877122"/>
    <lineage>
        <taxon>Bacteria</taxon>
        <taxon>Pseudomonadati</taxon>
        <taxon>Bacteroidota</taxon>
        <taxon>Flavobacteriia</taxon>
        <taxon>Flavobacteriales</taxon>
        <taxon>Flavobacteriaceae</taxon>
        <taxon>Winogradskyella</taxon>
    </lineage>
</organism>
<dbReference type="Proteomes" id="UP001198402">
    <property type="component" value="Unassembled WGS sequence"/>
</dbReference>
<dbReference type="Gene3D" id="3.40.50.2000">
    <property type="entry name" value="Glycogen Phosphorylase B"/>
    <property type="match status" value="2"/>
</dbReference>
<dbReference type="PANTHER" id="PTHR12526">
    <property type="entry name" value="GLYCOSYLTRANSFERASE"/>
    <property type="match status" value="1"/>
</dbReference>
<sequence length="383" mass="44371">MKKKILFIGPIGDFGGRELETGFMAKSLSKDFDVEILSTGNLTLISQIFDFVPTEIVQTLNECIYKNSFRFRILSYLSRIKSNQKKDKYSFVSNTLAKRLGYRDFALNQLRIKINNFDIIILCMQLTSNYLKEIVEYSHGLQKPTVLRTSTTIKESDITEKDWLKEITLFIHHSESNAKKLEFIENYNYTLIDQCTFKEEEMLQIKSVETFKNLLYVGRISEEKGIVDFVELFNKLETDLTLKIVGDGEQMKELRVKSESNKNIELLGFLNQDEIVKQFQDTHAIIIPSYEESGPFVGLEAMASARLIISTKVGAMPERLKGLKNQFWFNVSDSNSLIKVLGDIKKLSNQQIKNIAEENRLRYLDNYQMDKIESQYKNAIFKL</sequence>
<dbReference type="CDD" id="cd03801">
    <property type="entry name" value="GT4_PimA-like"/>
    <property type="match status" value="1"/>
</dbReference>
<evidence type="ECO:0000313" key="3">
    <source>
        <dbReference type="Proteomes" id="UP001198402"/>
    </source>
</evidence>
<reference evidence="3" key="1">
    <citation type="submission" date="2023-07" db="EMBL/GenBank/DDBJ databases">
        <authorList>
            <person name="Yue Y."/>
        </authorList>
    </citation>
    <scope>NUCLEOTIDE SEQUENCE [LARGE SCALE GENOMIC DNA]</scope>
    <source>
        <strain evidence="3">2Y89</strain>
    </source>
</reference>